<keyword evidence="2" id="KW-1185">Reference proteome</keyword>
<evidence type="ECO:0000313" key="1">
    <source>
        <dbReference type="EMBL" id="GGH75649.1"/>
    </source>
</evidence>
<protein>
    <submittedName>
        <fullName evidence="1">Uncharacterized protein</fullName>
    </submittedName>
</protein>
<organism evidence="1 2">
    <name type="scientific">Pullulanibacillus pueri</name>
    <dbReference type="NCBI Taxonomy" id="1437324"/>
    <lineage>
        <taxon>Bacteria</taxon>
        <taxon>Bacillati</taxon>
        <taxon>Bacillota</taxon>
        <taxon>Bacilli</taxon>
        <taxon>Bacillales</taxon>
        <taxon>Sporolactobacillaceae</taxon>
        <taxon>Pullulanibacillus</taxon>
    </lineage>
</organism>
<dbReference type="AlphaFoldDB" id="A0A8J3EKF4"/>
<accession>A0A8J3EKF4</accession>
<dbReference type="Proteomes" id="UP000656813">
    <property type="component" value="Unassembled WGS sequence"/>
</dbReference>
<sequence>MCSKVFMIKSPLSLRRRVLLRRQLSRINSTFTRKVTLAPFPQDSSLGIRESAR</sequence>
<gene>
    <name evidence="1" type="ORF">GCM10007096_05090</name>
</gene>
<comment type="caution">
    <text evidence="1">The sequence shown here is derived from an EMBL/GenBank/DDBJ whole genome shotgun (WGS) entry which is preliminary data.</text>
</comment>
<reference evidence="1" key="2">
    <citation type="submission" date="2020-09" db="EMBL/GenBank/DDBJ databases">
        <authorList>
            <person name="Sun Q."/>
            <person name="Zhou Y."/>
        </authorList>
    </citation>
    <scope>NUCLEOTIDE SEQUENCE</scope>
    <source>
        <strain evidence="1">CGMCC 1.12777</strain>
    </source>
</reference>
<dbReference type="EMBL" id="BMFV01000002">
    <property type="protein sequence ID" value="GGH75649.1"/>
    <property type="molecule type" value="Genomic_DNA"/>
</dbReference>
<evidence type="ECO:0000313" key="2">
    <source>
        <dbReference type="Proteomes" id="UP000656813"/>
    </source>
</evidence>
<reference evidence="1" key="1">
    <citation type="journal article" date="2014" name="Int. J. Syst. Evol. Microbiol.">
        <title>Complete genome sequence of Corynebacterium casei LMG S-19264T (=DSM 44701T), isolated from a smear-ripened cheese.</title>
        <authorList>
            <consortium name="US DOE Joint Genome Institute (JGI-PGF)"/>
            <person name="Walter F."/>
            <person name="Albersmeier A."/>
            <person name="Kalinowski J."/>
            <person name="Ruckert C."/>
        </authorList>
    </citation>
    <scope>NUCLEOTIDE SEQUENCE</scope>
    <source>
        <strain evidence="1">CGMCC 1.12777</strain>
    </source>
</reference>
<proteinExistence type="predicted"/>
<name>A0A8J3EKF4_9BACL</name>